<organism evidence="12 13">
    <name type="scientific">Massilia solisilvae</name>
    <dbReference type="NCBI Taxonomy" id="1811225"/>
    <lineage>
        <taxon>Bacteria</taxon>
        <taxon>Pseudomonadati</taxon>
        <taxon>Pseudomonadota</taxon>
        <taxon>Betaproteobacteria</taxon>
        <taxon>Burkholderiales</taxon>
        <taxon>Oxalobacteraceae</taxon>
        <taxon>Telluria group</taxon>
        <taxon>Massilia</taxon>
    </lineage>
</organism>
<dbReference type="Proteomes" id="UP001205861">
    <property type="component" value="Unassembled WGS sequence"/>
</dbReference>
<keyword evidence="13" id="KW-1185">Reference proteome</keyword>
<evidence type="ECO:0000256" key="1">
    <source>
        <dbReference type="ARBA" id="ARBA00004383"/>
    </source>
</evidence>
<proteinExistence type="inferred from homology"/>
<evidence type="ECO:0000313" key="12">
    <source>
        <dbReference type="EMBL" id="MCS0607802.1"/>
    </source>
</evidence>
<comment type="similarity">
    <text evidence="2">Belongs to the TonB family.</text>
</comment>
<evidence type="ECO:0000256" key="9">
    <source>
        <dbReference type="ARBA" id="ARBA00023136"/>
    </source>
</evidence>
<dbReference type="PANTHER" id="PTHR33446">
    <property type="entry name" value="PROTEIN TONB-RELATED"/>
    <property type="match status" value="1"/>
</dbReference>
<gene>
    <name evidence="12" type="ORF">NX773_06455</name>
</gene>
<keyword evidence="3" id="KW-0813">Transport</keyword>
<evidence type="ECO:0000256" key="10">
    <source>
        <dbReference type="SAM" id="SignalP"/>
    </source>
</evidence>
<dbReference type="InterPro" id="IPR037682">
    <property type="entry name" value="TonB_C"/>
</dbReference>
<evidence type="ECO:0000256" key="4">
    <source>
        <dbReference type="ARBA" id="ARBA00022475"/>
    </source>
</evidence>
<dbReference type="RefSeq" id="WP_258855499.1">
    <property type="nucleotide sequence ID" value="NZ_JANUGV010000001.1"/>
</dbReference>
<dbReference type="NCBIfam" id="TIGR01352">
    <property type="entry name" value="tonB_Cterm"/>
    <property type="match status" value="1"/>
</dbReference>
<keyword evidence="10" id="KW-0732">Signal</keyword>
<feature type="domain" description="TonB C-terminal" evidence="11">
    <location>
        <begin position="39"/>
        <end position="129"/>
    </location>
</feature>
<feature type="chain" id="PRO_5045605842" evidence="10">
    <location>
        <begin position="29"/>
        <end position="129"/>
    </location>
</feature>
<evidence type="ECO:0000259" key="11">
    <source>
        <dbReference type="PROSITE" id="PS52015"/>
    </source>
</evidence>
<comment type="subcellular location">
    <subcellularLocation>
        <location evidence="1">Cell inner membrane</location>
        <topology evidence="1">Single-pass membrane protein</topology>
        <orientation evidence="1">Periplasmic side</orientation>
    </subcellularLocation>
</comment>
<sequence>MSGSSLSPYRKLRIVATALAAAILGACAQTPRTAPADGATKAVVLFQSCAKPDWPDEDFRAGHDGTVTLNFLVGADGKATQATILKSSGYPAMDEAARDGIVKCQFKPATVDGTPVERWTQMQYVWSHG</sequence>
<evidence type="ECO:0000256" key="5">
    <source>
        <dbReference type="ARBA" id="ARBA00022519"/>
    </source>
</evidence>
<dbReference type="EMBL" id="JANUGV010000001">
    <property type="protein sequence ID" value="MCS0607802.1"/>
    <property type="molecule type" value="Genomic_DNA"/>
</dbReference>
<evidence type="ECO:0000313" key="13">
    <source>
        <dbReference type="Proteomes" id="UP001205861"/>
    </source>
</evidence>
<keyword evidence="9" id="KW-0472">Membrane</keyword>
<keyword evidence="7" id="KW-0653">Protein transport</keyword>
<dbReference type="InterPro" id="IPR051045">
    <property type="entry name" value="TonB-dependent_transducer"/>
</dbReference>
<evidence type="ECO:0000256" key="6">
    <source>
        <dbReference type="ARBA" id="ARBA00022692"/>
    </source>
</evidence>
<dbReference type="SUPFAM" id="SSF74653">
    <property type="entry name" value="TolA/TonB C-terminal domain"/>
    <property type="match status" value="1"/>
</dbReference>
<evidence type="ECO:0000256" key="2">
    <source>
        <dbReference type="ARBA" id="ARBA00006555"/>
    </source>
</evidence>
<reference evidence="12 13" key="1">
    <citation type="submission" date="2022-08" db="EMBL/GenBank/DDBJ databases">
        <title>Reclassification of Massilia species as members of the genera Telluria, Duganella, Pseudoduganella, Mokoshia gen. nov. and Zemynaea gen. nov. using orthogonal and non-orthogonal genome-based approaches.</title>
        <authorList>
            <person name="Bowman J.P."/>
        </authorList>
    </citation>
    <scope>NUCLEOTIDE SEQUENCE [LARGE SCALE GENOMIC DNA]</scope>
    <source>
        <strain evidence="12 13">JCM 31607</strain>
    </source>
</reference>
<dbReference type="Pfam" id="PF03544">
    <property type="entry name" value="TonB_C"/>
    <property type="match status" value="1"/>
</dbReference>
<comment type="caution">
    <text evidence="12">The sequence shown here is derived from an EMBL/GenBank/DDBJ whole genome shotgun (WGS) entry which is preliminary data.</text>
</comment>
<dbReference type="Gene3D" id="3.30.1150.10">
    <property type="match status" value="1"/>
</dbReference>
<dbReference type="InterPro" id="IPR006260">
    <property type="entry name" value="TonB/TolA_C"/>
</dbReference>
<protein>
    <submittedName>
        <fullName evidence="12">Energy transducer TonB</fullName>
    </submittedName>
</protein>
<keyword evidence="6" id="KW-0812">Transmembrane</keyword>
<keyword evidence="4" id="KW-1003">Cell membrane</keyword>
<accession>A0ABT2BH10</accession>
<keyword evidence="5" id="KW-0997">Cell inner membrane</keyword>
<dbReference type="PANTHER" id="PTHR33446:SF2">
    <property type="entry name" value="PROTEIN TONB"/>
    <property type="match status" value="1"/>
</dbReference>
<evidence type="ECO:0000256" key="3">
    <source>
        <dbReference type="ARBA" id="ARBA00022448"/>
    </source>
</evidence>
<name>A0ABT2BH10_9BURK</name>
<evidence type="ECO:0000256" key="8">
    <source>
        <dbReference type="ARBA" id="ARBA00022989"/>
    </source>
</evidence>
<dbReference type="PROSITE" id="PS52015">
    <property type="entry name" value="TONB_CTD"/>
    <property type="match status" value="1"/>
</dbReference>
<keyword evidence="8" id="KW-1133">Transmembrane helix</keyword>
<evidence type="ECO:0000256" key="7">
    <source>
        <dbReference type="ARBA" id="ARBA00022927"/>
    </source>
</evidence>
<feature type="signal peptide" evidence="10">
    <location>
        <begin position="1"/>
        <end position="28"/>
    </location>
</feature>